<dbReference type="RefSeq" id="WP_158277788.1">
    <property type="nucleotide sequence ID" value="NZ_PVZG01000009.1"/>
</dbReference>
<dbReference type="AlphaFoldDB" id="A0A2T0S3I9"/>
<proteinExistence type="predicted"/>
<protein>
    <submittedName>
        <fullName evidence="1">Nucleotidyltransferase AbiEii toxin of type IV toxin-antitoxin system</fullName>
    </submittedName>
</protein>
<accession>A0A2T0S3I9</accession>
<dbReference type="GO" id="GO:0016740">
    <property type="term" value="F:transferase activity"/>
    <property type="evidence" value="ECO:0007669"/>
    <property type="project" value="UniProtKB-KW"/>
</dbReference>
<comment type="caution">
    <text evidence="1">The sequence shown here is derived from an EMBL/GenBank/DDBJ whole genome shotgun (WGS) entry which is preliminary data.</text>
</comment>
<dbReference type="Proteomes" id="UP000239209">
    <property type="component" value="Unassembled WGS sequence"/>
</dbReference>
<dbReference type="OrthoDB" id="1550603at2"/>
<reference evidence="1 2" key="1">
    <citation type="submission" date="2018-03" db="EMBL/GenBank/DDBJ databases">
        <title>Genomic Encyclopedia of Archaeal and Bacterial Type Strains, Phase II (KMG-II): from individual species to whole genera.</title>
        <authorList>
            <person name="Goeker M."/>
        </authorList>
    </citation>
    <scope>NUCLEOTIDE SEQUENCE [LARGE SCALE GENOMIC DNA]</scope>
    <source>
        <strain evidence="1 2">DSM 45348</strain>
    </source>
</reference>
<evidence type="ECO:0000313" key="1">
    <source>
        <dbReference type="EMBL" id="PRY27995.1"/>
    </source>
</evidence>
<organism evidence="1 2">
    <name type="scientific">Pseudosporangium ferrugineum</name>
    <dbReference type="NCBI Taxonomy" id="439699"/>
    <lineage>
        <taxon>Bacteria</taxon>
        <taxon>Bacillati</taxon>
        <taxon>Actinomycetota</taxon>
        <taxon>Actinomycetes</taxon>
        <taxon>Micromonosporales</taxon>
        <taxon>Micromonosporaceae</taxon>
        <taxon>Pseudosporangium</taxon>
    </lineage>
</organism>
<evidence type="ECO:0000313" key="2">
    <source>
        <dbReference type="Proteomes" id="UP000239209"/>
    </source>
</evidence>
<gene>
    <name evidence="1" type="ORF">CLV70_109151</name>
</gene>
<dbReference type="InterPro" id="IPR014942">
    <property type="entry name" value="AbiEii"/>
</dbReference>
<keyword evidence="1" id="KW-0808">Transferase</keyword>
<dbReference type="EMBL" id="PVZG01000009">
    <property type="protein sequence ID" value="PRY27995.1"/>
    <property type="molecule type" value="Genomic_DNA"/>
</dbReference>
<dbReference type="Gene3D" id="3.10.450.620">
    <property type="entry name" value="JHP933, nucleotidyltransferase-like core domain"/>
    <property type="match status" value="1"/>
</dbReference>
<dbReference type="Pfam" id="PF08843">
    <property type="entry name" value="AbiEii"/>
    <property type="match status" value="1"/>
</dbReference>
<keyword evidence="2" id="KW-1185">Reference proteome</keyword>
<sequence length="323" mass="35318">MNDIVITIGHIARHTPHGAGAQGRDAAIVDIAQDLLLRHLHGTGTLDALTFKGGTALRKLYAGNAGRFSLDLDFSSTHIGADPDDALTDLIAAVDGLKVGPFAYGVIERRGKWTLTYEHAFGGDTGALHSKLDLNPPPWLPPVRRGWQPMPIHARYGPPALPQLQVIRLEENIAEKIARLNRATPARDMYDLRWAMTNAPITGKLDHALVRRLAVLKIWVDANGLHAGDTFWKPGHEGPAFSPERWLRDRSAGEFDEQDIGALAVPVPTASELSEALRTHFRFLADLDNDERLLAQAREQDRPLALRALAALPGGRLADAGLY</sequence>
<name>A0A2T0S3I9_9ACTN</name>